<sequence length="225" mass="24613">MDHTISRERDIDFDLESGGNSTEEDTSTDRSTSDGDSNGGFRYPWNRILGFESSSCSNSSTKPVNGVDNVGVLVNDDNYNNYAHVNNQNANKAATNPSRKPSKPPLPPNGPSLIAGDQRFVKELSELALRKRARIKRMKAVRKMKAIKSASSSSSSYTGFSALVISVFFLLVLIFHGIRSVHSNVVELTASPETATPTDEDIISVQYPKNSIINEGNAPSLYYHV</sequence>
<name>A0A444XIF6_ARAHY</name>
<evidence type="ECO:0000256" key="2">
    <source>
        <dbReference type="SAM" id="Phobius"/>
    </source>
</evidence>
<protein>
    <recommendedName>
        <fullName evidence="5">Transmembrane protein</fullName>
    </recommendedName>
</protein>
<dbReference type="PANTHER" id="PTHR34188:SF5">
    <property type="entry name" value="OS05G0131900 PROTEIN"/>
    <property type="match status" value="1"/>
</dbReference>
<feature type="region of interest" description="Disordered" evidence="1">
    <location>
        <begin position="89"/>
        <end position="115"/>
    </location>
</feature>
<dbReference type="Proteomes" id="UP000289738">
    <property type="component" value="Chromosome B09"/>
</dbReference>
<feature type="compositionally biased region" description="Low complexity" evidence="1">
    <location>
        <begin position="89"/>
        <end position="99"/>
    </location>
</feature>
<gene>
    <name evidence="3" type="ORF">Ahy_B09g096046</name>
</gene>
<evidence type="ECO:0000256" key="1">
    <source>
        <dbReference type="SAM" id="MobiDB-lite"/>
    </source>
</evidence>
<reference evidence="3 4" key="1">
    <citation type="submission" date="2019-01" db="EMBL/GenBank/DDBJ databases">
        <title>Sequencing of cultivated peanut Arachis hypogaea provides insights into genome evolution and oil improvement.</title>
        <authorList>
            <person name="Chen X."/>
        </authorList>
    </citation>
    <scope>NUCLEOTIDE SEQUENCE [LARGE SCALE GENOMIC DNA]</scope>
    <source>
        <strain evidence="4">cv. Fuhuasheng</strain>
        <tissue evidence="3">Leaves</tissue>
    </source>
</reference>
<accession>A0A444XIF6</accession>
<feature type="transmembrane region" description="Helical" evidence="2">
    <location>
        <begin position="157"/>
        <end position="178"/>
    </location>
</feature>
<keyword evidence="2" id="KW-0812">Transmembrane</keyword>
<dbReference type="STRING" id="3818.A0A444XIF6"/>
<dbReference type="PANTHER" id="PTHR34188">
    <property type="entry name" value="OS01G0299500 PROTEIN"/>
    <property type="match status" value="1"/>
</dbReference>
<feature type="region of interest" description="Disordered" evidence="1">
    <location>
        <begin position="1"/>
        <end position="39"/>
    </location>
</feature>
<dbReference type="AlphaFoldDB" id="A0A444XIF6"/>
<keyword evidence="4" id="KW-1185">Reference proteome</keyword>
<feature type="compositionally biased region" description="Basic and acidic residues" evidence="1">
    <location>
        <begin position="1"/>
        <end position="12"/>
    </location>
</feature>
<evidence type="ECO:0000313" key="3">
    <source>
        <dbReference type="EMBL" id="RYQ89353.1"/>
    </source>
</evidence>
<keyword evidence="2" id="KW-1133">Transmembrane helix</keyword>
<comment type="caution">
    <text evidence="3">The sequence shown here is derived from an EMBL/GenBank/DDBJ whole genome shotgun (WGS) entry which is preliminary data.</text>
</comment>
<evidence type="ECO:0000313" key="4">
    <source>
        <dbReference type="Proteomes" id="UP000289738"/>
    </source>
</evidence>
<organism evidence="3 4">
    <name type="scientific">Arachis hypogaea</name>
    <name type="common">Peanut</name>
    <dbReference type="NCBI Taxonomy" id="3818"/>
    <lineage>
        <taxon>Eukaryota</taxon>
        <taxon>Viridiplantae</taxon>
        <taxon>Streptophyta</taxon>
        <taxon>Embryophyta</taxon>
        <taxon>Tracheophyta</taxon>
        <taxon>Spermatophyta</taxon>
        <taxon>Magnoliopsida</taxon>
        <taxon>eudicotyledons</taxon>
        <taxon>Gunneridae</taxon>
        <taxon>Pentapetalae</taxon>
        <taxon>rosids</taxon>
        <taxon>fabids</taxon>
        <taxon>Fabales</taxon>
        <taxon>Fabaceae</taxon>
        <taxon>Papilionoideae</taxon>
        <taxon>50 kb inversion clade</taxon>
        <taxon>dalbergioids sensu lato</taxon>
        <taxon>Dalbergieae</taxon>
        <taxon>Pterocarpus clade</taxon>
        <taxon>Arachis</taxon>
    </lineage>
</organism>
<dbReference type="EMBL" id="SDMP01000019">
    <property type="protein sequence ID" value="RYQ89353.1"/>
    <property type="molecule type" value="Genomic_DNA"/>
</dbReference>
<proteinExistence type="predicted"/>
<evidence type="ECO:0008006" key="5">
    <source>
        <dbReference type="Google" id="ProtNLM"/>
    </source>
</evidence>
<keyword evidence="2" id="KW-0472">Membrane</keyword>